<reference evidence="2" key="1">
    <citation type="submission" date="2009-08" db="EMBL/GenBank/DDBJ databases">
        <authorList>
            <consortium name="US DOE Joint Genome Institute"/>
            <person name="Lucas S."/>
            <person name="Copeland A."/>
            <person name="Lapidus A."/>
            <person name="Glavina del Rio T."/>
            <person name="Dalin E."/>
            <person name="Tice H."/>
            <person name="Bruce D."/>
            <person name="Barry K."/>
            <person name="Pitluck S."/>
            <person name="Lowry S."/>
            <person name="Larimer F."/>
            <person name="Land M."/>
            <person name="Hauser L."/>
            <person name="Kyrpides N."/>
            <person name="Ivanova N."/>
            <person name="McMahon K.D."/>
            <person name="Hugenholtz P."/>
        </authorList>
    </citation>
    <scope>NUCLEOTIDE SEQUENCE</scope>
    <source>
        <strain evidence="2">UW-1</strain>
    </source>
</reference>
<evidence type="ECO:0000313" key="2">
    <source>
        <dbReference type="EMBL" id="ACV33897.1"/>
    </source>
</evidence>
<accession>C7RLK3</accession>
<dbReference type="eggNOG" id="COG5421">
    <property type="taxonomic scope" value="Bacteria"/>
</dbReference>
<evidence type="ECO:0000259" key="1">
    <source>
        <dbReference type="Pfam" id="PF01609"/>
    </source>
</evidence>
<sequence>MTNNALFGFIVGMYIARVPNRKSRPAILLRESYREGGKVCTRTIANLTNWAPERIVAMERLVKGEFDDWSGEMTSGEIFGVLFALKQLADQVGITRVLGSAAESRLNLFLILARIAHGGSRLSAVRWAKQHTVADVLALEEFDEDDLYAALDWLASQQERIERELYRAYVKAQGQPPVLVLYDVTSSYFEGECNELGQYGYNRDGKRGKQQIVIGLLTAEDGEPLAVRVFEGNTADPTTVASQITILKEQFGIAEVVMVGDRGMIKAKGKAALSAQGFRYITALTDAQVRTFLKEGVLQTDLFDVPLCEVEHDDKRLIVRRNEIVRVREERRREDKLAQLQAKIADRNAFVKNSRRASAATGLAALQRWAKRHKLAAFVTLALNERVIVCTIDQEAKAQDALLDGCYLLETDVPQGLMDAKAVDARYRDLQKVERNFRTVKTTFLEIRPIFLRKAERTKAHVFVAMLALKITRRFEAALHRTFGSTVDDPAAITPDDALVALGRLTYLYSTDRNGQRHTHLPRPDDQQAKILDAIGLSFPLKAKAEKRAV</sequence>
<reference evidence="2" key="2">
    <citation type="submission" date="2009-09" db="EMBL/GenBank/DDBJ databases">
        <title>Complete sequence of chromosome of Candidatus Accumulibacter phosphatis clade IIA str. UW-1.</title>
        <authorList>
            <consortium name="US DOE Joint Genome Institute"/>
            <person name="Martin H.G."/>
            <person name="Ivanova N."/>
            <person name="Kunin V."/>
            <person name="Warnecke F."/>
            <person name="Barry K."/>
            <person name="He S."/>
            <person name="Salamov A."/>
            <person name="Szeto E."/>
            <person name="Dalin E."/>
            <person name="Pangilinan J.L."/>
            <person name="Lapidus A."/>
            <person name="Lowry S."/>
            <person name="Kyrpides N.C."/>
            <person name="McMahon K.D."/>
            <person name="Hugenholtz P."/>
        </authorList>
    </citation>
    <scope>NUCLEOTIDE SEQUENCE [LARGE SCALE GENOMIC DNA]</scope>
    <source>
        <strain evidence="2">UW-1</strain>
    </source>
</reference>
<dbReference type="EMBL" id="CP001715">
    <property type="protein sequence ID" value="ACV33897.1"/>
    <property type="molecule type" value="Genomic_DNA"/>
</dbReference>
<dbReference type="GO" id="GO:0004803">
    <property type="term" value="F:transposase activity"/>
    <property type="evidence" value="ECO:0007669"/>
    <property type="project" value="InterPro"/>
</dbReference>
<dbReference type="PANTHER" id="PTHR34614:SF2">
    <property type="entry name" value="TRANSPOSASE IS4-LIKE DOMAIN-CONTAINING PROTEIN"/>
    <property type="match status" value="1"/>
</dbReference>
<dbReference type="InterPro" id="IPR012337">
    <property type="entry name" value="RNaseH-like_sf"/>
</dbReference>
<feature type="domain" description="Transposase IS4-like" evidence="1">
    <location>
        <begin position="177"/>
        <end position="469"/>
    </location>
</feature>
<dbReference type="HOGENOM" id="CLU_022426_7_0_4"/>
<dbReference type="Pfam" id="PF01609">
    <property type="entry name" value="DDE_Tnp_1"/>
    <property type="match status" value="1"/>
</dbReference>
<dbReference type="PANTHER" id="PTHR34614">
    <property type="match status" value="1"/>
</dbReference>
<dbReference type="InterPro" id="IPR047654">
    <property type="entry name" value="IS1634_transpos"/>
</dbReference>
<dbReference type="STRING" id="522306.CAP2UW1_0548"/>
<organism evidence="2">
    <name type="scientific">Accumulibacter regalis</name>
    <dbReference type="NCBI Taxonomy" id="522306"/>
    <lineage>
        <taxon>Bacteria</taxon>
        <taxon>Pseudomonadati</taxon>
        <taxon>Pseudomonadota</taxon>
        <taxon>Betaproteobacteria</taxon>
        <taxon>Candidatus Accumulibacter</taxon>
    </lineage>
</organism>
<dbReference type="KEGG" id="app:CAP2UW1_0548"/>
<protein>
    <submittedName>
        <fullName evidence="2">Transposase IS4 family protein</fullName>
    </submittedName>
</protein>
<dbReference type="InterPro" id="IPR002559">
    <property type="entry name" value="Transposase_11"/>
</dbReference>
<gene>
    <name evidence="2" type="ordered locus">CAP2UW1_0548</name>
</gene>
<dbReference type="NCBIfam" id="NF033559">
    <property type="entry name" value="transpos_IS1634"/>
    <property type="match status" value="1"/>
</dbReference>
<dbReference type="AlphaFoldDB" id="C7RLK3"/>
<dbReference type="GO" id="GO:0006313">
    <property type="term" value="P:DNA transposition"/>
    <property type="evidence" value="ECO:0007669"/>
    <property type="project" value="InterPro"/>
</dbReference>
<dbReference type="GO" id="GO:0003677">
    <property type="term" value="F:DNA binding"/>
    <property type="evidence" value="ECO:0007669"/>
    <property type="project" value="InterPro"/>
</dbReference>
<name>C7RLK3_ACCRE</name>
<dbReference type="SUPFAM" id="SSF53098">
    <property type="entry name" value="Ribonuclease H-like"/>
    <property type="match status" value="1"/>
</dbReference>
<proteinExistence type="predicted"/>